<reference evidence="1 2" key="1">
    <citation type="submission" date="2021-06" db="EMBL/GenBank/DDBJ databases">
        <authorList>
            <person name="Palmer J.M."/>
        </authorList>
    </citation>
    <scope>NUCLEOTIDE SEQUENCE [LARGE SCALE GENOMIC DNA]</scope>
    <source>
        <strain evidence="1 2">CL_MEX2019</strain>
        <tissue evidence="1">Muscle</tissue>
    </source>
</reference>
<evidence type="ECO:0000313" key="1">
    <source>
        <dbReference type="EMBL" id="MED6265376.1"/>
    </source>
</evidence>
<organism evidence="1 2">
    <name type="scientific">Characodon lateralis</name>
    <dbReference type="NCBI Taxonomy" id="208331"/>
    <lineage>
        <taxon>Eukaryota</taxon>
        <taxon>Metazoa</taxon>
        <taxon>Chordata</taxon>
        <taxon>Craniata</taxon>
        <taxon>Vertebrata</taxon>
        <taxon>Euteleostomi</taxon>
        <taxon>Actinopterygii</taxon>
        <taxon>Neopterygii</taxon>
        <taxon>Teleostei</taxon>
        <taxon>Neoteleostei</taxon>
        <taxon>Acanthomorphata</taxon>
        <taxon>Ovalentaria</taxon>
        <taxon>Atherinomorphae</taxon>
        <taxon>Cyprinodontiformes</taxon>
        <taxon>Goodeidae</taxon>
        <taxon>Characodon</taxon>
    </lineage>
</organism>
<keyword evidence="2" id="KW-1185">Reference proteome</keyword>
<comment type="caution">
    <text evidence="1">The sequence shown here is derived from an EMBL/GenBank/DDBJ whole genome shotgun (WGS) entry which is preliminary data.</text>
</comment>
<accession>A0ABU7CRG4</accession>
<protein>
    <submittedName>
        <fullName evidence="1">Uncharacterized protein</fullName>
    </submittedName>
</protein>
<gene>
    <name evidence="1" type="ORF">CHARACLAT_024828</name>
</gene>
<proteinExistence type="predicted"/>
<dbReference type="EMBL" id="JAHUTJ010002787">
    <property type="protein sequence ID" value="MED6265376.1"/>
    <property type="molecule type" value="Genomic_DNA"/>
</dbReference>
<evidence type="ECO:0000313" key="2">
    <source>
        <dbReference type="Proteomes" id="UP001352852"/>
    </source>
</evidence>
<name>A0ABU7CRG4_9TELE</name>
<sequence>MGNTCYPPHLGILAESSGPLLTETVAGSIKTDIMTLEFHFKKSFIEGPRHRWERWMNTIRIYYIRKGTNLLRRRRIGTQTEAQQHGV</sequence>
<dbReference type="Proteomes" id="UP001352852">
    <property type="component" value="Unassembled WGS sequence"/>
</dbReference>